<sequence>MEVVNTKTYKIVMNDDEPLIENGMVVLQNITTNECILAPMTEGLINEFQIQVSDTKTENEDKIWTCENTIFLIRKMEEIDREFNNGIKRNVWLKVTAAVAEKVPLITQAQVINKWKALKRTYKSILLNNNTSGQRRRHWQYFTVMHNFLFNKPDIVPVATCSSRMGMEIPAGENGINKENQEQPGTSGLETNYSRKRKQKVNHLETRHKEKMQRMDKFNELFEKMVEKM</sequence>
<dbReference type="Proteomes" id="UP001153636">
    <property type="component" value="Chromosome 1"/>
</dbReference>
<proteinExistence type="predicted"/>
<dbReference type="InterPro" id="IPR044822">
    <property type="entry name" value="Myb_DNA-bind_4"/>
</dbReference>
<evidence type="ECO:0000313" key="4">
    <source>
        <dbReference type="Proteomes" id="UP001153636"/>
    </source>
</evidence>
<evidence type="ECO:0000259" key="2">
    <source>
        <dbReference type="Pfam" id="PF13837"/>
    </source>
</evidence>
<dbReference type="Pfam" id="PF13837">
    <property type="entry name" value="Myb_DNA-bind_4"/>
    <property type="match status" value="1"/>
</dbReference>
<accession>A0A9P0CJR1</accession>
<evidence type="ECO:0000313" key="3">
    <source>
        <dbReference type="EMBL" id="CAH1099902.1"/>
    </source>
</evidence>
<organism evidence="3 4">
    <name type="scientific">Psylliodes chrysocephalus</name>
    <dbReference type="NCBI Taxonomy" id="3402493"/>
    <lineage>
        <taxon>Eukaryota</taxon>
        <taxon>Metazoa</taxon>
        <taxon>Ecdysozoa</taxon>
        <taxon>Arthropoda</taxon>
        <taxon>Hexapoda</taxon>
        <taxon>Insecta</taxon>
        <taxon>Pterygota</taxon>
        <taxon>Neoptera</taxon>
        <taxon>Endopterygota</taxon>
        <taxon>Coleoptera</taxon>
        <taxon>Polyphaga</taxon>
        <taxon>Cucujiformia</taxon>
        <taxon>Chrysomeloidea</taxon>
        <taxon>Chrysomelidae</taxon>
        <taxon>Galerucinae</taxon>
        <taxon>Alticini</taxon>
        <taxon>Psylliodes</taxon>
    </lineage>
</organism>
<feature type="region of interest" description="Disordered" evidence="1">
    <location>
        <begin position="170"/>
        <end position="200"/>
    </location>
</feature>
<dbReference type="OrthoDB" id="676304at2759"/>
<feature type="domain" description="Myb/SANT-like DNA-binding" evidence="2">
    <location>
        <begin position="63"/>
        <end position="147"/>
    </location>
</feature>
<reference evidence="3" key="1">
    <citation type="submission" date="2022-01" db="EMBL/GenBank/DDBJ databases">
        <authorList>
            <person name="King R."/>
        </authorList>
    </citation>
    <scope>NUCLEOTIDE SEQUENCE</scope>
</reference>
<dbReference type="AlphaFoldDB" id="A0A9P0CJR1"/>
<protein>
    <recommendedName>
        <fullName evidence="2">Myb/SANT-like DNA-binding domain-containing protein</fullName>
    </recommendedName>
</protein>
<feature type="compositionally biased region" description="Polar residues" evidence="1">
    <location>
        <begin position="182"/>
        <end position="192"/>
    </location>
</feature>
<name>A0A9P0CJR1_9CUCU</name>
<evidence type="ECO:0000256" key="1">
    <source>
        <dbReference type="SAM" id="MobiDB-lite"/>
    </source>
</evidence>
<keyword evidence="4" id="KW-1185">Reference proteome</keyword>
<dbReference type="Gene3D" id="1.10.10.60">
    <property type="entry name" value="Homeodomain-like"/>
    <property type="match status" value="1"/>
</dbReference>
<gene>
    <name evidence="3" type="ORF">PSYICH_LOCUS317</name>
</gene>
<dbReference type="EMBL" id="OV651813">
    <property type="protein sequence ID" value="CAH1099902.1"/>
    <property type="molecule type" value="Genomic_DNA"/>
</dbReference>